<keyword evidence="1" id="KW-0805">Transcription regulation</keyword>
<name>A0ABT9PC83_9ACTN</name>
<dbReference type="Pfam" id="PF00392">
    <property type="entry name" value="GntR"/>
    <property type="match status" value="1"/>
</dbReference>
<dbReference type="SUPFAM" id="SSF48008">
    <property type="entry name" value="GntR ligand-binding domain-like"/>
    <property type="match status" value="1"/>
</dbReference>
<keyword evidence="6" id="KW-1185">Reference proteome</keyword>
<evidence type="ECO:0000313" key="5">
    <source>
        <dbReference type="EMBL" id="MDP9830322.1"/>
    </source>
</evidence>
<accession>A0ABT9PC83</accession>
<dbReference type="GO" id="GO:0003677">
    <property type="term" value="F:DNA binding"/>
    <property type="evidence" value="ECO:0007669"/>
    <property type="project" value="UniProtKB-KW"/>
</dbReference>
<dbReference type="PANTHER" id="PTHR43537:SF5">
    <property type="entry name" value="UXU OPERON TRANSCRIPTIONAL REGULATOR"/>
    <property type="match status" value="1"/>
</dbReference>
<organism evidence="5 6">
    <name type="scientific">Kineosporia succinea</name>
    <dbReference type="NCBI Taxonomy" id="84632"/>
    <lineage>
        <taxon>Bacteria</taxon>
        <taxon>Bacillati</taxon>
        <taxon>Actinomycetota</taxon>
        <taxon>Actinomycetes</taxon>
        <taxon>Kineosporiales</taxon>
        <taxon>Kineosporiaceae</taxon>
        <taxon>Kineosporia</taxon>
    </lineage>
</organism>
<dbReference type="EMBL" id="JAUSQZ010000001">
    <property type="protein sequence ID" value="MDP9830322.1"/>
    <property type="molecule type" value="Genomic_DNA"/>
</dbReference>
<dbReference type="Proteomes" id="UP001235712">
    <property type="component" value="Unassembled WGS sequence"/>
</dbReference>
<evidence type="ECO:0000256" key="2">
    <source>
        <dbReference type="ARBA" id="ARBA00023125"/>
    </source>
</evidence>
<dbReference type="InterPro" id="IPR008920">
    <property type="entry name" value="TF_FadR/GntR_C"/>
</dbReference>
<keyword evidence="2 5" id="KW-0238">DNA-binding</keyword>
<dbReference type="PANTHER" id="PTHR43537">
    <property type="entry name" value="TRANSCRIPTIONAL REGULATOR, GNTR FAMILY"/>
    <property type="match status" value="1"/>
</dbReference>
<dbReference type="InterPro" id="IPR000524">
    <property type="entry name" value="Tscrpt_reg_HTH_GntR"/>
</dbReference>
<dbReference type="InterPro" id="IPR000485">
    <property type="entry name" value="AsnC-type_HTH_dom"/>
</dbReference>
<dbReference type="Pfam" id="PF07729">
    <property type="entry name" value="FCD"/>
    <property type="match status" value="1"/>
</dbReference>
<reference evidence="5 6" key="1">
    <citation type="submission" date="2023-07" db="EMBL/GenBank/DDBJ databases">
        <title>Sequencing the genomes of 1000 actinobacteria strains.</title>
        <authorList>
            <person name="Klenk H.-P."/>
        </authorList>
    </citation>
    <scope>NUCLEOTIDE SEQUENCE [LARGE SCALE GENOMIC DNA]</scope>
    <source>
        <strain evidence="5 6">DSM 44388</strain>
    </source>
</reference>
<dbReference type="SUPFAM" id="SSF46785">
    <property type="entry name" value="Winged helix' DNA-binding domain"/>
    <property type="match status" value="1"/>
</dbReference>
<dbReference type="RefSeq" id="WP_307249362.1">
    <property type="nucleotide sequence ID" value="NZ_JAUSQZ010000001.1"/>
</dbReference>
<dbReference type="PRINTS" id="PR00033">
    <property type="entry name" value="HTHASNC"/>
</dbReference>
<protein>
    <submittedName>
        <fullName evidence="5">DNA-binding GntR family transcriptional regulator</fullName>
    </submittedName>
</protein>
<dbReference type="Gene3D" id="1.10.10.10">
    <property type="entry name" value="Winged helix-like DNA-binding domain superfamily/Winged helix DNA-binding domain"/>
    <property type="match status" value="1"/>
</dbReference>
<dbReference type="InterPro" id="IPR036390">
    <property type="entry name" value="WH_DNA-bd_sf"/>
</dbReference>
<evidence type="ECO:0000313" key="6">
    <source>
        <dbReference type="Proteomes" id="UP001235712"/>
    </source>
</evidence>
<comment type="caution">
    <text evidence="5">The sequence shown here is derived from an EMBL/GenBank/DDBJ whole genome shotgun (WGS) entry which is preliminary data.</text>
</comment>
<dbReference type="InterPro" id="IPR011711">
    <property type="entry name" value="GntR_C"/>
</dbReference>
<evidence type="ECO:0000259" key="4">
    <source>
        <dbReference type="PROSITE" id="PS50949"/>
    </source>
</evidence>
<keyword evidence="3" id="KW-0804">Transcription</keyword>
<dbReference type="SMART" id="SM00895">
    <property type="entry name" value="FCD"/>
    <property type="match status" value="1"/>
</dbReference>
<sequence>MAETAERAADQAYRLLRRDIVNGTIGAGERLAETDLAERYGVSRTPIRESIRRLESEGLVEVVAHRGARVVDWSEVDIAAIYDLRALVEGYAARRATSRVTTEDVSRLAKLCDEMERLTDDEGRDALERLELIRQLNSEFHGSVADIAGQHHLTAMRNIVVVAPLVFRMIHTFTRADQVRSNNHHRDLLAAFRAGDPDWAESVMKSHVHAAKSRLLELDV</sequence>
<feature type="domain" description="HTH gntR-type" evidence="4">
    <location>
        <begin position="6"/>
        <end position="73"/>
    </location>
</feature>
<evidence type="ECO:0000256" key="3">
    <source>
        <dbReference type="ARBA" id="ARBA00023163"/>
    </source>
</evidence>
<dbReference type="SMART" id="SM00345">
    <property type="entry name" value="HTH_GNTR"/>
    <property type="match status" value="1"/>
</dbReference>
<evidence type="ECO:0000256" key="1">
    <source>
        <dbReference type="ARBA" id="ARBA00023015"/>
    </source>
</evidence>
<proteinExistence type="predicted"/>
<dbReference type="PROSITE" id="PS50949">
    <property type="entry name" value="HTH_GNTR"/>
    <property type="match status" value="1"/>
</dbReference>
<dbReference type="InterPro" id="IPR036388">
    <property type="entry name" value="WH-like_DNA-bd_sf"/>
</dbReference>
<dbReference type="Gene3D" id="1.20.120.530">
    <property type="entry name" value="GntR ligand-binding domain-like"/>
    <property type="match status" value="1"/>
</dbReference>
<gene>
    <name evidence="5" type="ORF">J2S57_006071</name>
</gene>
<dbReference type="CDD" id="cd07377">
    <property type="entry name" value="WHTH_GntR"/>
    <property type="match status" value="1"/>
</dbReference>
<dbReference type="PRINTS" id="PR00035">
    <property type="entry name" value="HTHGNTR"/>
</dbReference>